<dbReference type="InterPro" id="IPR019004">
    <property type="entry name" value="YqeY/Aim41"/>
</dbReference>
<dbReference type="InterPro" id="IPR042184">
    <property type="entry name" value="YqeY/Aim41_N"/>
</dbReference>
<evidence type="ECO:0000313" key="1">
    <source>
        <dbReference type="EMBL" id="KGM97908.1"/>
    </source>
</evidence>
<dbReference type="SUPFAM" id="SSF89095">
    <property type="entry name" value="GatB/YqeY motif"/>
    <property type="match status" value="1"/>
</dbReference>
<dbReference type="RefSeq" id="WP_039252492.1">
    <property type="nucleotide sequence ID" value="NZ_JENJ01000005.1"/>
</dbReference>
<dbReference type="PANTHER" id="PTHR28055:SF1">
    <property type="entry name" value="ALTERED INHERITANCE OF MITOCHONDRIA PROTEIN 41, MITOCHONDRIAL"/>
    <property type="match status" value="1"/>
</dbReference>
<gene>
    <name evidence="1" type="ORF">Z968_01710</name>
</gene>
<dbReference type="Proteomes" id="UP000030012">
    <property type="component" value="Unassembled WGS sequence"/>
</dbReference>
<protein>
    <submittedName>
        <fullName evidence="1">Aspartyl-tRNA amidotransferase</fullName>
    </submittedName>
</protein>
<accession>A0A0A0IBK2</accession>
<dbReference type="InterPro" id="IPR003789">
    <property type="entry name" value="Asn/Gln_tRNA_amidoTrase-B-like"/>
</dbReference>
<proteinExistence type="predicted"/>
<dbReference type="Pfam" id="PF09424">
    <property type="entry name" value="YqeY"/>
    <property type="match status" value="1"/>
</dbReference>
<comment type="caution">
    <text evidence="1">The sequence shown here is derived from an EMBL/GenBank/DDBJ whole genome shotgun (WGS) entry which is preliminary data.</text>
</comment>
<name>A0A0A0IBK2_CLONO</name>
<dbReference type="PANTHER" id="PTHR28055">
    <property type="entry name" value="ALTERED INHERITANCE OF MITOCHONDRIA PROTEIN 41, MITOCHONDRIAL"/>
    <property type="match status" value="1"/>
</dbReference>
<dbReference type="EMBL" id="JENJ01000005">
    <property type="protein sequence ID" value="KGM97908.1"/>
    <property type="molecule type" value="Genomic_DNA"/>
</dbReference>
<dbReference type="OrthoDB" id="9794041at2"/>
<keyword evidence="1" id="KW-0808">Transferase</keyword>
<evidence type="ECO:0000313" key="2">
    <source>
        <dbReference type="Proteomes" id="UP000030012"/>
    </source>
</evidence>
<dbReference type="Gene3D" id="1.10.10.410">
    <property type="match status" value="1"/>
</dbReference>
<dbReference type="AlphaFoldDB" id="A0A0A0IBK2"/>
<organism evidence="1 2">
    <name type="scientific">Clostridium novyi A str. 4552</name>
    <dbReference type="NCBI Taxonomy" id="1444289"/>
    <lineage>
        <taxon>Bacteria</taxon>
        <taxon>Bacillati</taxon>
        <taxon>Bacillota</taxon>
        <taxon>Clostridia</taxon>
        <taxon>Eubacteriales</taxon>
        <taxon>Clostridiaceae</taxon>
        <taxon>Clostridium</taxon>
    </lineage>
</organism>
<dbReference type="GO" id="GO:0016740">
    <property type="term" value="F:transferase activity"/>
    <property type="evidence" value="ECO:0007669"/>
    <property type="project" value="UniProtKB-KW"/>
</dbReference>
<reference evidence="1 2" key="1">
    <citation type="submission" date="2014-01" db="EMBL/GenBank/DDBJ databases">
        <title>Plasmidome dynamics in the species complex Clostridium novyi sensu lato converts strains of independent lineages into distinctly different pathogens.</title>
        <authorList>
            <person name="Skarin H."/>
            <person name="Segerman B."/>
        </authorList>
    </citation>
    <scope>NUCLEOTIDE SEQUENCE [LARGE SCALE GENOMIC DNA]</scope>
    <source>
        <strain evidence="1 2">4552</strain>
    </source>
</reference>
<dbReference type="InterPro" id="IPR023168">
    <property type="entry name" value="GatB_Yqey_C_2"/>
</dbReference>
<dbReference type="Gene3D" id="1.10.1510.10">
    <property type="entry name" value="Uncharacterised protein YqeY/AIM41 PF09424, N-terminal domain"/>
    <property type="match status" value="1"/>
</dbReference>
<sequence>MSLKEKIQQDWKDAMKSRDKFRSSTLSMAKAAILQVEKTDNRVLDDEEIIGILSKEVKSRRDALVDFEKGNRQDLVEEAKSEIEILLEYLPKQLTEDEIAEIVRQIICETGASSAKDMGKVMSAVMAKLKGRADGKLVSSIVKQNLN</sequence>
<dbReference type="GO" id="GO:0016884">
    <property type="term" value="F:carbon-nitrogen ligase activity, with glutamine as amido-N-donor"/>
    <property type="evidence" value="ECO:0007669"/>
    <property type="project" value="InterPro"/>
</dbReference>